<feature type="region of interest" description="Disordered" evidence="6">
    <location>
        <begin position="291"/>
        <end position="359"/>
    </location>
</feature>
<feature type="transmembrane region" description="Helical" evidence="7">
    <location>
        <begin position="370"/>
        <end position="396"/>
    </location>
</feature>
<feature type="transmembrane region" description="Helical" evidence="7">
    <location>
        <begin position="120"/>
        <end position="140"/>
    </location>
</feature>
<feature type="region of interest" description="Disordered" evidence="6">
    <location>
        <begin position="1"/>
        <end position="23"/>
    </location>
</feature>
<protein>
    <submittedName>
        <fullName evidence="9">Related to tetracycline resistance protein (Probable transport protein)</fullName>
    </submittedName>
</protein>
<evidence type="ECO:0000256" key="5">
    <source>
        <dbReference type="ARBA" id="ARBA00023136"/>
    </source>
</evidence>
<keyword evidence="4 7" id="KW-1133">Transmembrane helix</keyword>
<dbReference type="InterPro" id="IPR036259">
    <property type="entry name" value="MFS_trans_sf"/>
</dbReference>
<feature type="compositionally biased region" description="Polar residues" evidence="6">
    <location>
        <begin position="328"/>
        <end position="338"/>
    </location>
</feature>
<sequence>MVRPTITTALSSTRTRSSSSFHAGAPLPASFFDSHSRRTSYHYQTFPTPPLASTPRSSHDASSSPGPQQPPADESPLPLRQLLLLALLSFAEQTALNSISPYLPSMILSFREVPPPQVGLYVGILASSFALAQLSTNFFWGYLSDRRGRKPVLVLGAALLTACFLLFGFCRTYWQALLVHIMMGLLNGNAAVVPSAMGDLTDRSNQSTAFTWLPIIYSLGGLSGPALGGLLVGVLGSRFPFAASNIVVAAILAVSAVVLGIWFEETHVDREPSCGTDVDMVRKCLGLSPRESTDAANEPLIPPHKPHSPTVLDESTDQGRSDGAPHISRTSPTASLVDSPTASAPASTAPSISALSPPQPVREILNSSTIILLATYLIYQLTNISFNCLYPIFAAAPSPTGRDLDPGAIGTSLSVAGLCTIAFQAFLFRPIKARFGNLGLYRFALLGMAASMVAMPLVGHLDDAPPFEVGTGRAWLYAELGVVLVVKNISSINNSASSDKTLGTLNGIAQTISAAGRSVGPFLSGGLFTLSSGVRPKGELLAWGLFGGIAIVGYFGTLAVDGGGLESDDWSGGEESGEDRDEERSGQEEV</sequence>
<keyword evidence="10" id="KW-1185">Reference proteome</keyword>
<comment type="caution">
    <text evidence="9">The sequence shown here is derived from an EMBL/GenBank/DDBJ whole genome shotgun (WGS) entry which is preliminary data.</text>
</comment>
<dbReference type="GO" id="GO:0022857">
    <property type="term" value="F:transmembrane transporter activity"/>
    <property type="evidence" value="ECO:0007669"/>
    <property type="project" value="InterPro"/>
</dbReference>
<evidence type="ECO:0000256" key="4">
    <source>
        <dbReference type="ARBA" id="ARBA00022989"/>
    </source>
</evidence>
<feature type="compositionally biased region" description="Low complexity" evidence="6">
    <location>
        <begin position="339"/>
        <end position="356"/>
    </location>
</feature>
<feature type="transmembrane region" description="Helical" evidence="7">
    <location>
        <begin position="440"/>
        <end position="458"/>
    </location>
</feature>
<evidence type="ECO:0000313" key="10">
    <source>
        <dbReference type="Proteomes" id="UP001187682"/>
    </source>
</evidence>
<feature type="region of interest" description="Disordered" evidence="6">
    <location>
        <begin position="566"/>
        <end position="590"/>
    </location>
</feature>
<dbReference type="PANTHER" id="PTHR23504">
    <property type="entry name" value="MAJOR FACILITATOR SUPERFAMILY DOMAIN-CONTAINING PROTEIN 10"/>
    <property type="match status" value="1"/>
</dbReference>
<organism evidence="9 10">
    <name type="scientific">Cephalotrichum gorgonifer</name>
    <dbReference type="NCBI Taxonomy" id="2041049"/>
    <lineage>
        <taxon>Eukaryota</taxon>
        <taxon>Fungi</taxon>
        <taxon>Dikarya</taxon>
        <taxon>Ascomycota</taxon>
        <taxon>Pezizomycotina</taxon>
        <taxon>Sordariomycetes</taxon>
        <taxon>Hypocreomycetidae</taxon>
        <taxon>Microascales</taxon>
        <taxon>Microascaceae</taxon>
        <taxon>Cephalotrichum</taxon>
    </lineage>
</organism>
<name>A0AAE8MUI1_9PEZI</name>
<comment type="subcellular location">
    <subcellularLocation>
        <location evidence="1">Membrane</location>
        <topology evidence="1">Multi-pass membrane protein</topology>
    </subcellularLocation>
</comment>
<dbReference type="EMBL" id="ONZQ02000003">
    <property type="protein sequence ID" value="SPO00263.1"/>
    <property type="molecule type" value="Genomic_DNA"/>
</dbReference>
<evidence type="ECO:0000256" key="2">
    <source>
        <dbReference type="ARBA" id="ARBA00022448"/>
    </source>
</evidence>
<feature type="compositionally biased region" description="Low complexity" evidence="6">
    <location>
        <begin position="11"/>
        <end position="20"/>
    </location>
</feature>
<keyword evidence="5 7" id="KW-0472">Membrane</keyword>
<feature type="transmembrane region" description="Helical" evidence="7">
    <location>
        <begin position="175"/>
        <end position="197"/>
    </location>
</feature>
<evidence type="ECO:0000313" key="9">
    <source>
        <dbReference type="EMBL" id="SPO00263.1"/>
    </source>
</evidence>
<feature type="domain" description="Major facilitator superfamily (MFS) profile" evidence="8">
    <location>
        <begin position="81"/>
        <end position="565"/>
    </location>
</feature>
<evidence type="ECO:0000256" key="7">
    <source>
        <dbReference type="SAM" id="Phobius"/>
    </source>
</evidence>
<dbReference type="InterPro" id="IPR001958">
    <property type="entry name" value="Tet-R_TetA/multi-R_MdtG-like"/>
</dbReference>
<gene>
    <name evidence="9" type="ORF">DNG_03108</name>
</gene>
<dbReference type="AlphaFoldDB" id="A0AAE8MUI1"/>
<dbReference type="PANTHER" id="PTHR23504:SF39">
    <property type="entry name" value="TRANSPORTER, PUTATIVE (AFU_ORTHOLOGUE AFUA_6G03860)-RELATED"/>
    <property type="match status" value="1"/>
</dbReference>
<feature type="transmembrane region" description="Helical" evidence="7">
    <location>
        <begin position="540"/>
        <end position="560"/>
    </location>
</feature>
<dbReference type="Proteomes" id="UP001187682">
    <property type="component" value="Unassembled WGS sequence"/>
</dbReference>
<evidence type="ECO:0000256" key="3">
    <source>
        <dbReference type="ARBA" id="ARBA00022692"/>
    </source>
</evidence>
<keyword evidence="2" id="KW-0813">Transport</keyword>
<dbReference type="Pfam" id="PF07690">
    <property type="entry name" value="MFS_1"/>
    <property type="match status" value="1"/>
</dbReference>
<dbReference type="InterPro" id="IPR020846">
    <property type="entry name" value="MFS_dom"/>
</dbReference>
<accession>A0AAE8MUI1</accession>
<dbReference type="SUPFAM" id="SSF103473">
    <property type="entry name" value="MFS general substrate transporter"/>
    <property type="match status" value="1"/>
</dbReference>
<feature type="compositionally biased region" description="Acidic residues" evidence="6">
    <location>
        <begin position="566"/>
        <end position="581"/>
    </location>
</feature>
<feature type="region of interest" description="Disordered" evidence="6">
    <location>
        <begin position="43"/>
        <end position="74"/>
    </location>
</feature>
<dbReference type="GO" id="GO:0016020">
    <property type="term" value="C:membrane"/>
    <property type="evidence" value="ECO:0007669"/>
    <property type="project" value="UniProtKB-SubCell"/>
</dbReference>
<feature type="compositionally biased region" description="Polar residues" evidence="6">
    <location>
        <begin position="1"/>
        <end position="10"/>
    </location>
</feature>
<evidence type="ECO:0000259" key="8">
    <source>
        <dbReference type="PROSITE" id="PS50850"/>
    </source>
</evidence>
<feature type="transmembrane region" description="Helical" evidence="7">
    <location>
        <begin position="209"/>
        <end position="235"/>
    </location>
</feature>
<proteinExistence type="predicted"/>
<dbReference type="InterPro" id="IPR011701">
    <property type="entry name" value="MFS"/>
</dbReference>
<feature type="transmembrane region" description="Helical" evidence="7">
    <location>
        <begin position="408"/>
        <end position="428"/>
    </location>
</feature>
<dbReference type="PROSITE" id="PS50850">
    <property type="entry name" value="MFS"/>
    <property type="match status" value="1"/>
</dbReference>
<dbReference type="PRINTS" id="PR01035">
    <property type="entry name" value="TCRTETA"/>
</dbReference>
<keyword evidence="3 7" id="KW-0812">Transmembrane</keyword>
<dbReference type="Gene3D" id="1.20.1250.20">
    <property type="entry name" value="MFS general substrate transporter like domains"/>
    <property type="match status" value="1"/>
</dbReference>
<feature type="transmembrane region" description="Helical" evidence="7">
    <location>
        <begin position="241"/>
        <end position="263"/>
    </location>
</feature>
<evidence type="ECO:0000256" key="1">
    <source>
        <dbReference type="ARBA" id="ARBA00004141"/>
    </source>
</evidence>
<evidence type="ECO:0000256" key="6">
    <source>
        <dbReference type="SAM" id="MobiDB-lite"/>
    </source>
</evidence>
<feature type="transmembrane region" description="Helical" evidence="7">
    <location>
        <begin position="152"/>
        <end position="169"/>
    </location>
</feature>
<reference evidence="9" key="1">
    <citation type="submission" date="2018-03" db="EMBL/GenBank/DDBJ databases">
        <authorList>
            <person name="Guldener U."/>
        </authorList>
    </citation>
    <scope>NUCLEOTIDE SEQUENCE</scope>
</reference>